<dbReference type="VEuPathDB" id="FungiDB:TSTA_037490"/>
<dbReference type="GeneID" id="8100594"/>
<dbReference type="EMBL" id="EQ962654">
    <property type="protein sequence ID" value="EED20529.1"/>
    <property type="molecule type" value="Genomic_DNA"/>
</dbReference>
<sequence length="336" mass="38361">MVAQLADPDISNAIGLSLAVKDVSSSHHLMLLRRSTKPPWMQDAIDYFLENFVIEGDHLPDFVGEGSIEMFDISPAESGPGRTVIEVLDTLTAGLLVIRAASMQTTEGRRKRHISYREAMRDLRESISLYPNSRTLIVPIFLFALYEMIVSTTSTEKTWRIHLNGLLAMIHHSHSAKDKRTAAMDNVSAVRRFTLSEKTADLPAFLISQPSMDGIQKAWLLLDITKLRLRELVTIMNHFRAIDYTRNMMSFKKLDVEKLRVSIKRMQRDLRLVNDLIPKKHHPVKINATGCHCPSDLPPSYNGYYEESYSDSLICTKWNEYRTLILRIGDFQLRTG</sequence>
<dbReference type="HOGENOM" id="CLU_826856_0_0_1"/>
<dbReference type="Proteomes" id="UP000001745">
    <property type="component" value="Unassembled WGS sequence"/>
</dbReference>
<evidence type="ECO:0000313" key="1">
    <source>
        <dbReference type="EMBL" id="EED20529.1"/>
    </source>
</evidence>
<evidence type="ECO:0000313" key="2">
    <source>
        <dbReference type="Proteomes" id="UP000001745"/>
    </source>
</evidence>
<dbReference type="AlphaFoldDB" id="B8M8L6"/>
<name>B8M8L6_TALSN</name>
<proteinExistence type="predicted"/>
<dbReference type="OrthoDB" id="4226149at2759"/>
<keyword evidence="2" id="KW-1185">Reference proteome</keyword>
<reference evidence="2" key="1">
    <citation type="journal article" date="2015" name="Genome Announc.">
        <title>Genome sequence of the AIDS-associated pathogen Penicillium marneffei (ATCC18224) and its near taxonomic relative Talaromyces stipitatus (ATCC10500).</title>
        <authorList>
            <person name="Nierman W.C."/>
            <person name="Fedorova-Abrams N.D."/>
            <person name="Andrianopoulos A."/>
        </authorList>
    </citation>
    <scope>NUCLEOTIDE SEQUENCE [LARGE SCALE GENOMIC DNA]</scope>
    <source>
        <strain evidence="2">ATCC 10500 / CBS 375.48 / QM 6759 / NRRL 1006</strain>
    </source>
</reference>
<protein>
    <submittedName>
        <fullName evidence="1">Uncharacterized protein</fullName>
    </submittedName>
</protein>
<dbReference type="PhylomeDB" id="B8M8L6"/>
<dbReference type="RefSeq" id="XP_002480963.1">
    <property type="nucleotide sequence ID" value="XM_002480918.1"/>
</dbReference>
<accession>B8M8L6</accession>
<organism evidence="1 2">
    <name type="scientific">Talaromyces stipitatus (strain ATCC 10500 / CBS 375.48 / QM 6759 / NRRL 1006)</name>
    <name type="common">Penicillium stipitatum</name>
    <dbReference type="NCBI Taxonomy" id="441959"/>
    <lineage>
        <taxon>Eukaryota</taxon>
        <taxon>Fungi</taxon>
        <taxon>Dikarya</taxon>
        <taxon>Ascomycota</taxon>
        <taxon>Pezizomycotina</taxon>
        <taxon>Eurotiomycetes</taxon>
        <taxon>Eurotiomycetidae</taxon>
        <taxon>Eurotiales</taxon>
        <taxon>Trichocomaceae</taxon>
        <taxon>Talaromyces</taxon>
        <taxon>Talaromyces sect. Talaromyces</taxon>
    </lineage>
</organism>
<dbReference type="InParanoid" id="B8M8L6"/>
<gene>
    <name evidence="1" type="ORF">TSTA_037490</name>
</gene>